<dbReference type="SUPFAM" id="SSF53254">
    <property type="entry name" value="Phosphoglycerate mutase-like"/>
    <property type="match status" value="1"/>
</dbReference>
<dbReference type="PANTHER" id="PTHR48100:SF59">
    <property type="entry name" value="ADENOSYLCOBALAMIN_ALPHA-RIBAZOLE PHOSPHATASE"/>
    <property type="match status" value="1"/>
</dbReference>
<name>A0ABV7LD43_9HYPH</name>
<proteinExistence type="predicted"/>
<comment type="caution">
    <text evidence="1">The sequence shown here is derived from an EMBL/GenBank/DDBJ whole genome shotgun (WGS) entry which is preliminary data.</text>
</comment>
<gene>
    <name evidence="1" type="ORF">ACFOEX_04825</name>
</gene>
<dbReference type="EMBL" id="JBHRUV010000019">
    <property type="protein sequence ID" value="MFC3265688.1"/>
    <property type="molecule type" value="Genomic_DNA"/>
</dbReference>
<dbReference type="InterPro" id="IPR029033">
    <property type="entry name" value="His_PPase_superfam"/>
</dbReference>
<organism evidence="1 2">
    <name type="scientific">Camelimonas abortus</name>
    <dbReference type="NCBI Taxonomy" id="1017184"/>
    <lineage>
        <taxon>Bacteria</taxon>
        <taxon>Pseudomonadati</taxon>
        <taxon>Pseudomonadota</taxon>
        <taxon>Alphaproteobacteria</taxon>
        <taxon>Hyphomicrobiales</taxon>
        <taxon>Chelatococcaceae</taxon>
        <taxon>Camelimonas</taxon>
    </lineage>
</organism>
<dbReference type="PANTHER" id="PTHR48100">
    <property type="entry name" value="BROAD-SPECIFICITY PHOSPHATASE YOR283W-RELATED"/>
    <property type="match status" value="1"/>
</dbReference>
<dbReference type="PIRSF" id="PIRSF000709">
    <property type="entry name" value="6PFK_2-Ptase"/>
    <property type="match status" value="1"/>
</dbReference>
<evidence type="ECO:0000313" key="1">
    <source>
        <dbReference type="EMBL" id="MFC3265688.1"/>
    </source>
</evidence>
<reference evidence="2" key="1">
    <citation type="journal article" date="2019" name="Int. J. Syst. Evol. Microbiol.">
        <title>The Global Catalogue of Microorganisms (GCM) 10K type strain sequencing project: providing services to taxonomists for standard genome sequencing and annotation.</title>
        <authorList>
            <consortium name="The Broad Institute Genomics Platform"/>
            <consortium name="The Broad Institute Genome Sequencing Center for Infectious Disease"/>
            <person name="Wu L."/>
            <person name="Ma J."/>
        </authorList>
    </citation>
    <scope>NUCLEOTIDE SEQUENCE [LARGE SCALE GENOMIC DNA]</scope>
    <source>
        <strain evidence="2">CCM 7941</strain>
    </source>
</reference>
<sequence>MTPQRIIPRGVLLFVRHGETDWNAAGRLQGRRDTSLNPRGRRQAEIAGRTLAGLGARPHALRWLASPLSRTRLTMEIMRAAMGLDPADYVTDARLAEISFGRWEGMTWKEIRACAPQAHAARKASPWTFTPPGGESYAAVAARLAPLLAELAGDAVIVSHGGVARALLALACGLPPDEAAHAPVWQGRVLRIDACGYRWLPEGLPPGHGDAPLLAGADAAGGEAPQA</sequence>
<dbReference type="InterPro" id="IPR050275">
    <property type="entry name" value="PGM_Phosphatase"/>
</dbReference>
<dbReference type="SMART" id="SM00855">
    <property type="entry name" value="PGAM"/>
    <property type="match status" value="1"/>
</dbReference>
<dbReference type="InterPro" id="IPR013078">
    <property type="entry name" value="His_Pase_superF_clade-1"/>
</dbReference>
<evidence type="ECO:0000313" key="2">
    <source>
        <dbReference type="Proteomes" id="UP001595536"/>
    </source>
</evidence>
<dbReference type="Gene3D" id="3.40.50.1240">
    <property type="entry name" value="Phosphoglycerate mutase-like"/>
    <property type="match status" value="1"/>
</dbReference>
<dbReference type="Proteomes" id="UP001595536">
    <property type="component" value="Unassembled WGS sequence"/>
</dbReference>
<dbReference type="Pfam" id="PF00300">
    <property type="entry name" value="His_Phos_1"/>
    <property type="match status" value="1"/>
</dbReference>
<protein>
    <submittedName>
        <fullName evidence="1">Histidine phosphatase family protein</fullName>
    </submittedName>
</protein>
<accession>A0ABV7LD43</accession>
<keyword evidence="2" id="KW-1185">Reference proteome</keyword>
<dbReference type="RefSeq" id="WP_376830938.1">
    <property type="nucleotide sequence ID" value="NZ_JBHLWR010000006.1"/>
</dbReference>
<dbReference type="CDD" id="cd07067">
    <property type="entry name" value="HP_PGM_like"/>
    <property type="match status" value="1"/>
</dbReference>